<organism evidence="2">
    <name type="scientific">marine sediment metagenome</name>
    <dbReference type="NCBI Taxonomy" id="412755"/>
    <lineage>
        <taxon>unclassified sequences</taxon>
        <taxon>metagenomes</taxon>
        <taxon>ecological metagenomes</taxon>
    </lineage>
</organism>
<proteinExistence type="predicted"/>
<dbReference type="EMBL" id="LAZR01009066">
    <property type="protein sequence ID" value="KKM74893.1"/>
    <property type="molecule type" value="Genomic_DNA"/>
</dbReference>
<dbReference type="InterPro" id="IPR046450">
    <property type="entry name" value="PA_dom_sf"/>
</dbReference>
<dbReference type="Pfam" id="PF04389">
    <property type="entry name" value="Peptidase_M28"/>
    <property type="match status" value="1"/>
</dbReference>
<reference evidence="2" key="1">
    <citation type="journal article" date="2015" name="Nature">
        <title>Complex archaea that bridge the gap between prokaryotes and eukaryotes.</title>
        <authorList>
            <person name="Spang A."/>
            <person name="Saw J.H."/>
            <person name="Jorgensen S.L."/>
            <person name="Zaremba-Niedzwiedzka K."/>
            <person name="Martijn J."/>
            <person name="Lind A.E."/>
            <person name="van Eijk R."/>
            <person name="Schleper C."/>
            <person name="Guy L."/>
            <person name="Ettema T.J."/>
        </authorList>
    </citation>
    <scope>NUCLEOTIDE SEQUENCE</scope>
</reference>
<dbReference type="SUPFAM" id="SSF52025">
    <property type="entry name" value="PA domain"/>
    <property type="match status" value="1"/>
</dbReference>
<dbReference type="PANTHER" id="PTHR10404:SF46">
    <property type="entry name" value="VACUOLAR PROTEIN SORTING-ASSOCIATED PROTEIN 70"/>
    <property type="match status" value="1"/>
</dbReference>
<evidence type="ECO:0000259" key="1">
    <source>
        <dbReference type="Pfam" id="PF04389"/>
    </source>
</evidence>
<dbReference type="InterPro" id="IPR039373">
    <property type="entry name" value="Peptidase_M28B"/>
</dbReference>
<dbReference type="InterPro" id="IPR007484">
    <property type="entry name" value="Peptidase_M28"/>
</dbReference>
<dbReference type="PANTHER" id="PTHR10404">
    <property type="entry name" value="N-ACETYLATED-ALPHA-LINKED ACIDIC DIPEPTIDASE"/>
    <property type="match status" value="1"/>
</dbReference>
<dbReference type="SUPFAM" id="SSF53187">
    <property type="entry name" value="Zn-dependent exopeptidases"/>
    <property type="match status" value="1"/>
</dbReference>
<dbReference type="Gene3D" id="3.40.630.10">
    <property type="entry name" value="Zn peptidases"/>
    <property type="match status" value="1"/>
</dbReference>
<dbReference type="AlphaFoldDB" id="A0A0F9JYS6"/>
<evidence type="ECO:0000313" key="2">
    <source>
        <dbReference type="EMBL" id="KKM74893.1"/>
    </source>
</evidence>
<gene>
    <name evidence="2" type="ORF">LCGC14_1395770</name>
</gene>
<name>A0A0F9JYS6_9ZZZZ</name>
<feature type="domain" description="Peptidase M28" evidence="1">
    <location>
        <begin position="237"/>
        <end position="437"/>
    </location>
</feature>
<sequence>MNNFSKFINDVLNEVSGKYAFDWVSKISQYNRVVGSQDFHKAINLVKNELDTFGLDEVKLHKYPADGKTKTWEWIVTQSWEIKSGQLWLMEPKKEILCRFQDIPMCVLGRSKSCDVSAELIDVGKGVTEEDYTGKNIKGKIILMEAPRLIVPTLYVEKGALGVIVYPNPKRAANYKGMTIYNRFPAIAEDLKITTFGFSITFEQALYLKELLKKGSVKLHAKIDAKIFDGELSVISAAIRGTEIPNEEIILSAHICHPAAGVNDNASGSAGLLELARSLTVLIQQKILDPPKRTLRFLWVPEFHGTYPWVKEHEQIAKSSLFNINLDMIGEHPINVGEPCSISLAPYSRPSILNDLIQYFTKLIADHPKGVAVNGTTLQMRYRIIPYSGGSDHGVFVAQPISIPGLMIGHEDPFWHSSLDTIEKCDSTELKRTIAIALCTSYISSIQTNETIITIWPIIEESFYQRLGKTKRLLFSLYNKFNQDITRTSISKDEKALLGIALIDAFVNHEKKILDSVKNLDTLSSIIEELILEKYNELDKLKKNLLSQWTNLCKHASIDIALIKEPDIFNQKWVLNLLGRRNLKYYIPILMSDTYQQFKVPEPPDIWGGDIQEIINFIGLSLNLKEISAMITLEFQHIFYPSEVLNFANLLEENGIMKKFIIRHQVVHNSRRSHGS</sequence>
<comment type="caution">
    <text evidence="2">The sequence shown here is derived from an EMBL/GenBank/DDBJ whole genome shotgun (WGS) entry which is preliminary data.</text>
</comment>
<dbReference type="Gene3D" id="3.50.30.30">
    <property type="match status" value="1"/>
</dbReference>
<protein>
    <recommendedName>
        <fullName evidence="1">Peptidase M28 domain-containing protein</fullName>
    </recommendedName>
</protein>
<accession>A0A0F9JYS6</accession>